<comment type="caution">
    <text evidence="2">The sequence shown here is derived from an EMBL/GenBank/DDBJ whole genome shotgun (WGS) entry which is preliminary data.</text>
</comment>
<gene>
    <name evidence="2" type="ORF">Q8A67_013692</name>
</gene>
<feature type="region of interest" description="Disordered" evidence="1">
    <location>
        <begin position="102"/>
        <end position="150"/>
    </location>
</feature>
<protein>
    <submittedName>
        <fullName evidence="2">Uncharacterized protein</fullName>
    </submittedName>
</protein>
<evidence type="ECO:0000313" key="3">
    <source>
        <dbReference type="Proteomes" id="UP001187343"/>
    </source>
</evidence>
<keyword evidence="3" id="KW-1185">Reference proteome</keyword>
<feature type="compositionally biased region" description="Polar residues" evidence="1">
    <location>
        <begin position="118"/>
        <end position="130"/>
    </location>
</feature>
<dbReference type="AlphaFoldDB" id="A0AA88PQN1"/>
<proteinExistence type="predicted"/>
<organism evidence="2 3">
    <name type="scientific">Cirrhinus molitorella</name>
    <name type="common">mud carp</name>
    <dbReference type="NCBI Taxonomy" id="172907"/>
    <lineage>
        <taxon>Eukaryota</taxon>
        <taxon>Metazoa</taxon>
        <taxon>Chordata</taxon>
        <taxon>Craniata</taxon>
        <taxon>Vertebrata</taxon>
        <taxon>Euteleostomi</taxon>
        <taxon>Actinopterygii</taxon>
        <taxon>Neopterygii</taxon>
        <taxon>Teleostei</taxon>
        <taxon>Ostariophysi</taxon>
        <taxon>Cypriniformes</taxon>
        <taxon>Cyprinidae</taxon>
        <taxon>Labeoninae</taxon>
        <taxon>Labeonini</taxon>
        <taxon>Cirrhinus</taxon>
    </lineage>
</organism>
<accession>A0AA88PQN1</accession>
<dbReference type="EMBL" id="JAUYZG010000013">
    <property type="protein sequence ID" value="KAK2891049.1"/>
    <property type="molecule type" value="Genomic_DNA"/>
</dbReference>
<name>A0AA88PQN1_9TELE</name>
<reference evidence="2" key="1">
    <citation type="submission" date="2023-08" db="EMBL/GenBank/DDBJ databases">
        <title>Chromosome-level Genome Assembly of mud carp (Cirrhinus molitorella).</title>
        <authorList>
            <person name="Liu H."/>
        </authorList>
    </citation>
    <scope>NUCLEOTIDE SEQUENCE</scope>
    <source>
        <strain evidence="2">Prfri</strain>
        <tissue evidence="2">Muscle</tissue>
    </source>
</reference>
<evidence type="ECO:0000256" key="1">
    <source>
        <dbReference type="SAM" id="MobiDB-lite"/>
    </source>
</evidence>
<evidence type="ECO:0000313" key="2">
    <source>
        <dbReference type="EMBL" id="KAK2891049.1"/>
    </source>
</evidence>
<dbReference type="Proteomes" id="UP001187343">
    <property type="component" value="Unassembled WGS sequence"/>
</dbReference>
<sequence>MKPQSLKRDSPKAIGLVTKVSSHKEHPLKIHRFLVSEAAWRGGVLQKLGAASEAEWRGGEDLAICVSRDLQEEEDHIVTLLLERRCDKRLKQTENQTAAHCFPLKPLDLGRMPRQRPANETQPGIPSSPASELDMMLLPRPPGCANLANG</sequence>